<feature type="region of interest" description="Disordered" evidence="2">
    <location>
        <begin position="1"/>
        <end position="41"/>
    </location>
</feature>
<feature type="region of interest" description="Disordered" evidence="2">
    <location>
        <begin position="612"/>
        <end position="632"/>
    </location>
</feature>
<feature type="compositionally biased region" description="Polar residues" evidence="2">
    <location>
        <begin position="618"/>
        <end position="632"/>
    </location>
</feature>
<dbReference type="AlphaFoldDB" id="A0AAD6BWX8"/>
<keyword evidence="3" id="KW-0812">Transmembrane</keyword>
<reference evidence="5" key="1">
    <citation type="submission" date="2022-12" db="EMBL/GenBank/DDBJ databases">
        <authorList>
            <person name="Petersen C."/>
        </authorList>
    </citation>
    <scope>NUCLEOTIDE SEQUENCE</scope>
    <source>
        <strain evidence="5">IBT 16125</strain>
    </source>
</reference>
<keyword evidence="6" id="KW-1185">Reference proteome</keyword>
<dbReference type="InterPro" id="IPR013937">
    <property type="entry name" value="Sorting_nexin_C"/>
</dbReference>
<comment type="caution">
    <text evidence="5">The sequence shown here is derived from an EMBL/GenBank/DDBJ whole genome shotgun (WGS) entry which is preliminary data.</text>
</comment>
<dbReference type="Pfam" id="PF08628">
    <property type="entry name" value="Nexin_C"/>
    <property type="match status" value="1"/>
</dbReference>
<feature type="region of interest" description="Disordered" evidence="2">
    <location>
        <begin position="448"/>
        <end position="494"/>
    </location>
</feature>
<dbReference type="InterPro" id="IPR003114">
    <property type="entry name" value="Phox_assoc"/>
</dbReference>
<dbReference type="SMART" id="SM00313">
    <property type="entry name" value="PXA"/>
    <property type="match status" value="1"/>
</dbReference>
<dbReference type="Proteomes" id="UP001213681">
    <property type="component" value="Unassembled WGS sequence"/>
</dbReference>
<dbReference type="PANTHER" id="PTHR22775">
    <property type="entry name" value="SORTING NEXIN"/>
    <property type="match status" value="1"/>
</dbReference>
<evidence type="ECO:0000313" key="5">
    <source>
        <dbReference type="EMBL" id="KAJ5438406.1"/>
    </source>
</evidence>
<evidence type="ECO:0000313" key="6">
    <source>
        <dbReference type="Proteomes" id="UP001213681"/>
    </source>
</evidence>
<dbReference type="GO" id="GO:0035091">
    <property type="term" value="F:phosphatidylinositol binding"/>
    <property type="evidence" value="ECO:0007669"/>
    <property type="project" value="InterPro"/>
</dbReference>
<dbReference type="GeneID" id="81603029"/>
<evidence type="ECO:0000256" key="1">
    <source>
        <dbReference type="ARBA" id="ARBA00010883"/>
    </source>
</evidence>
<feature type="compositionally biased region" description="Basic and acidic residues" evidence="2">
    <location>
        <begin position="790"/>
        <end position="806"/>
    </location>
</feature>
<feature type="transmembrane region" description="Helical" evidence="3">
    <location>
        <begin position="55"/>
        <end position="75"/>
    </location>
</feature>
<feature type="region of interest" description="Disordered" evidence="2">
    <location>
        <begin position="673"/>
        <end position="836"/>
    </location>
</feature>
<feature type="compositionally biased region" description="Low complexity" evidence="2">
    <location>
        <begin position="812"/>
        <end position="825"/>
    </location>
</feature>
<feature type="compositionally biased region" description="Polar residues" evidence="2">
    <location>
        <begin position="702"/>
        <end position="728"/>
    </location>
</feature>
<dbReference type="PROSITE" id="PS51207">
    <property type="entry name" value="PXA"/>
    <property type="match status" value="1"/>
</dbReference>
<evidence type="ECO:0000256" key="2">
    <source>
        <dbReference type="SAM" id="MobiDB-lite"/>
    </source>
</evidence>
<dbReference type="CDD" id="cd06093">
    <property type="entry name" value="PX_domain"/>
    <property type="match status" value="1"/>
</dbReference>
<dbReference type="EMBL" id="JAPVEA010000008">
    <property type="protein sequence ID" value="KAJ5438406.1"/>
    <property type="molecule type" value="Genomic_DNA"/>
</dbReference>
<dbReference type="Pfam" id="PF00787">
    <property type="entry name" value="PX"/>
    <property type="match status" value="1"/>
</dbReference>
<gene>
    <name evidence="5" type="ORF">N7458_009404</name>
</gene>
<dbReference type="InterPro" id="IPR001683">
    <property type="entry name" value="PX_dom"/>
</dbReference>
<keyword evidence="3" id="KW-1133">Transmembrane helix</keyword>
<comment type="similarity">
    <text evidence="1">Belongs to the sorting nexin family.</text>
</comment>
<feature type="compositionally biased region" description="Low complexity" evidence="2">
    <location>
        <begin position="738"/>
        <end position="747"/>
    </location>
</feature>
<feature type="compositionally biased region" description="Polar residues" evidence="2">
    <location>
        <begin position="472"/>
        <end position="486"/>
    </location>
</feature>
<sequence length="1001" mass="108336">MNLSSDDVVASSATTPFTDLPASPDKTMTHGDPPTKQHISNTGQPQELFDRALDFIATASNETIIGVFALLAFVTYIVLGRVGLVLIGVGLGVVLHASWEGAIQSRSSEESSTPKKRRELALEVSQRLLDWPKRAASGEIASHNDNGTIATPEDLSTADLEFTTFQPATAAALRSLTDAAVKDYVKYWYEPILPNETIFPGSCRRTLTYFVTTISSHLSHKRTEDTFLQFLTNSSSIIIVFLNELAAAFTAADPSSTEASQVVEQYLKNSPDSSLANVLSEEQQRKKLNMVADDILSNFLDAKAYSCSPVRDFLREVFARLVLESTVTSLSRPEFINDWIIYLLQDGESEIMHAIDAGVEGARNQNVSAAKVSEDSKNALLESTKEEVASQTAELPSSTKDKATEEALLEAKRLSVLIASQDLQNSPNGPTTEAVQFQEPSIYAEETNVPMNGLTGDPTEPAVAQEPPASVPVSTAAQTTGQTPSSPREDAASPAVTLHGARVLIDDDGARSEKGTIKSRPTWDYLLQIEPASTRATGWMVFRKYADFQSLHEMLSTVSRLNRIQSFSDQFPTLPPWKGRTRQALAQDLERYLQEAMKHESLAETERMRRFVEKETSSTDTGSTKQGFSFPSQSAFENMGKDLLGALTNAPKGMAGGGRAVLDGVTGVFGGAGHNRKLSSMSDRQSQHRKSPSKVSHDVPSSPGSVISTSLVSSPLIGSNLGDSSMSPRPSEERDSTARASSPSTASVGLGLSKEGVDNSPDSSDLGSGANLANGEEDASASDSRTSPPSEDRKSVDDVEVPETKENSVTTSPEPAFESEPSSDSQIASQGTRRKKMPITADETQIAVELIFAVINELYTLSSAWNIRRTLLNAAKTYILRPGSPTLETIRGLLQESMIEAHTSDDALGEYLKKLRENALPTEDELTAWPAPPSEEEKAQLRDTARRLFVQRGIPQALTSVMGAAASREALEKIFDSLQVETVARGFVFSLMLQGLRVLTL</sequence>
<name>A0AAD6BWX8_9EURO</name>
<evidence type="ECO:0000256" key="3">
    <source>
        <dbReference type="SAM" id="Phobius"/>
    </source>
</evidence>
<reference evidence="5" key="2">
    <citation type="journal article" date="2023" name="IMA Fungus">
        <title>Comparative genomic study of the Penicillium genus elucidates a diverse pangenome and 15 lateral gene transfer events.</title>
        <authorList>
            <person name="Petersen C."/>
            <person name="Sorensen T."/>
            <person name="Nielsen M.R."/>
            <person name="Sondergaard T.E."/>
            <person name="Sorensen J.L."/>
            <person name="Fitzpatrick D.A."/>
            <person name="Frisvad J.C."/>
            <person name="Nielsen K.L."/>
        </authorList>
    </citation>
    <scope>NUCLEOTIDE SEQUENCE</scope>
    <source>
        <strain evidence="5">IBT 16125</strain>
    </source>
</reference>
<dbReference type="InterPro" id="IPR036871">
    <property type="entry name" value="PX_dom_sf"/>
</dbReference>
<proteinExistence type="inferred from homology"/>
<feature type="compositionally biased region" description="Polar residues" evidence="2">
    <location>
        <begin position="1"/>
        <end position="17"/>
    </location>
</feature>
<organism evidence="5 6">
    <name type="scientific">Penicillium daleae</name>
    <dbReference type="NCBI Taxonomy" id="63821"/>
    <lineage>
        <taxon>Eukaryota</taxon>
        <taxon>Fungi</taxon>
        <taxon>Dikarya</taxon>
        <taxon>Ascomycota</taxon>
        <taxon>Pezizomycotina</taxon>
        <taxon>Eurotiomycetes</taxon>
        <taxon>Eurotiomycetidae</taxon>
        <taxon>Eurotiales</taxon>
        <taxon>Aspergillaceae</taxon>
        <taxon>Penicillium</taxon>
    </lineage>
</organism>
<keyword evidence="3" id="KW-0472">Membrane</keyword>
<dbReference type="SUPFAM" id="SSF64268">
    <property type="entry name" value="PX domain"/>
    <property type="match status" value="1"/>
</dbReference>
<protein>
    <recommendedName>
        <fullName evidence="4">PXA domain-containing protein</fullName>
    </recommendedName>
</protein>
<feature type="domain" description="PXA" evidence="4">
    <location>
        <begin position="166"/>
        <end position="348"/>
    </location>
</feature>
<dbReference type="RefSeq" id="XP_056761635.1">
    <property type="nucleotide sequence ID" value="XM_056912786.1"/>
</dbReference>
<dbReference type="Pfam" id="PF02194">
    <property type="entry name" value="PXA"/>
    <property type="match status" value="1"/>
</dbReference>
<evidence type="ECO:0000259" key="4">
    <source>
        <dbReference type="PROSITE" id="PS51207"/>
    </source>
</evidence>
<accession>A0AAD6BWX8</accession>
<dbReference type="Gene3D" id="3.30.1520.10">
    <property type="entry name" value="Phox-like domain"/>
    <property type="match status" value="1"/>
</dbReference>
<dbReference type="PANTHER" id="PTHR22775:SF47">
    <property type="entry name" value="MEIOTICALLY UP-REGULATED GENE 122 PROTEIN"/>
    <property type="match status" value="1"/>
</dbReference>